<evidence type="ECO:0000313" key="1">
    <source>
        <dbReference type="EMBL" id="JAH14476.1"/>
    </source>
</evidence>
<dbReference type="AlphaFoldDB" id="A0A0E9QC77"/>
<reference evidence="1" key="2">
    <citation type="journal article" date="2015" name="Fish Shellfish Immunol.">
        <title>Early steps in the European eel (Anguilla anguilla)-Vibrio vulnificus interaction in the gills: Role of the RtxA13 toxin.</title>
        <authorList>
            <person name="Callol A."/>
            <person name="Pajuelo D."/>
            <person name="Ebbesson L."/>
            <person name="Teles M."/>
            <person name="MacKenzie S."/>
            <person name="Amaro C."/>
        </authorList>
    </citation>
    <scope>NUCLEOTIDE SEQUENCE</scope>
</reference>
<proteinExistence type="predicted"/>
<dbReference type="EMBL" id="GBXM01094101">
    <property type="protein sequence ID" value="JAH14476.1"/>
    <property type="molecule type" value="Transcribed_RNA"/>
</dbReference>
<organism evidence="1">
    <name type="scientific">Anguilla anguilla</name>
    <name type="common">European freshwater eel</name>
    <name type="synonym">Muraena anguilla</name>
    <dbReference type="NCBI Taxonomy" id="7936"/>
    <lineage>
        <taxon>Eukaryota</taxon>
        <taxon>Metazoa</taxon>
        <taxon>Chordata</taxon>
        <taxon>Craniata</taxon>
        <taxon>Vertebrata</taxon>
        <taxon>Euteleostomi</taxon>
        <taxon>Actinopterygii</taxon>
        <taxon>Neopterygii</taxon>
        <taxon>Teleostei</taxon>
        <taxon>Anguilliformes</taxon>
        <taxon>Anguillidae</taxon>
        <taxon>Anguilla</taxon>
    </lineage>
</organism>
<reference evidence="1" key="1">
    <citation type="submission" date="2014-11" db="EMBL/GenBank/DDBJ databases">
        <authorList>
            <person name="Amaro Gonzalez C."/>
        </authorList>
    </citation>
    <scope>NUCLEOTIDE SEQUENCE</scope>
</reference>
<protein>
    <submittedName>
        <fullName evidence="1">Uncharacterized protein</fullName>
    </submittedName>
</protein>
<name>A0A0E9QC77_ANGAN</name>
<sequence>MSVSPFKVGSSRIQACTEPKLNECTGRIHDIFI</sequence>
<accession>A0A0E9QC77</accession>